<dbReference type="EMBL" id="CP108318">
    <property type="protein sequence ID" value="WTW63258.1"/>
    <property type="molecule type" value="Genomic_DNA"/>
</dbReference>
<dbReference type="InterPro" id="IPR029033">
    <property type="entry name" value="His_PPase_superfam"/>
</dbReference>
<dbReference type="InterPro" id="IPR013078">
    <property type="entry name" value="His_Pase_superF_clade-1"/>
</dbReference>
<dbReference type="Gene3D" id="3.40.50.1240">
    <property type="entry name" value="Phosphoglycerate mutase-like"/>
    <property type="match status" value="1"/>
</dbReference>
<proteinExistence type="predicted"/>
<dbReference type="CDD" id="cd07040">
    <property type="entry name" value="HP"/>
    <property type="match status" value="1"/>
</dbReference>
<evidence type="ECO:0000256" key="1">
    <source>
        <dbReference type="ARBA" id="ARBA00022801"/>
    </source>
</evidence>
<protein>
    <submittedName>
        <fullName evidence="2">Histidine phosphatase family protein</fullName>
    </submittedName>
</protein>
<name>A0AAU2V758_9ACTN</name>
<sequence>MQHSAPPTATRYLYLARHADAGHEGPALTDAGRRQATLLGRRLARVPLAAVHHGPLGRAAETAQLIAAELDGVAATEAEWAGDYVPYWPERGELPAADADRILDFLGDPEPGERALGSRLVREAMAHCTGPATGPAAGLATGPVTGSATGPVPRHELVVTHNFLIGWLVRAALDAPDWRWIGLNHCNAALTVIRYAPDRPASVLLYNDMAHLPAELKWTGFPAEFGAEFGEFGV</sequence>
<dbReference type="AlphaFoldDB" id="A0AAU2V758"/>
<dbReference type="PANTHER" id="PTHR20935:SF0">
    <property type="entry name" value="SERINE_THREONINE-PROTEIN PHOSPHATASE PGAM5, MITOCHONDRIAL"/>
    <property type="match status" value="1"/>
</dbReference>
<keyword evidence="1" id="KW-0378">Hydrolase</keyword>
<organism evidence="2">
    <name type="scientific">Streptomyces sp. NBC_00003</name>
    <dbReference type="NCBI Taxonomy" id="2903608"/>
    <lineage>
        <taxon>Bacteria</taxon>
        <taxon>Bacillati</taxon>
        <taxon>Actinomycetota</taxon>
        <taxon>Actinomycetes</taxon>
        <taxon>Kitasatosporales</taxon>
        <taxon>Streptomycetaceae</taxon>
        <taxon>Streptomyces</taxon>
    </lineage>
</organism>
<accession>A0AAU2V758</accession>
<dbReference type="InterPro" id="IPR051021">
    <property type="entry name" value="Mito_Ser/Thr_phosphatase"/>
</dbReference>
<dbReference type="PANTHER" id="PTHR20935">
    <property type="entry name" value="PHOSPHOGLYCERATE MUTASE-RELATED"/>
    <property type="match status" value="1"/>
</dbReference>
<dbReference type="Pfam" id="PF00300">
    <property type="entry name" value="His_Phos_1"/>
    <property type="match status" value="2"/>
</dbReference>
<dbReference type="GO" id="GO:0016787">
    <property type="term" value="F:hydrolase activity"/>
    <property type="evidence" value="ECO:0007669"/>
    <property type="project" value="UniProtKB-KW"/>
</dbReference>
<gene>
    <name evidence="2" type="ORF">OG549_22825</name>
</gene>
<evidence type="ECO:0000313" key="2">
    <source>
        <dbReference type="EMBL" id="WTW63258.1"/>
    </source>
</evidence>
<dbReference type="SUPFAM" id="SSF53254">
    <property type="entry name" value="Phosphoglycerate mutase-like"/>
    <property type="match status" value="1"/>
</dbReference>
<reference evidence="2" key="1">
    <citation type="submission" date="2022-10" db="EMBL/GenBank/DDBJ databases">
        <title>The complete genomes of actinobacterial strains from the NBC collection.</title>
        <authorList>
            <person name="Joergensen T.S."/>
            <person name="Alvarez Arevalo M."/>
            <person name="Sterndorff E.B."/>
            <person name="Faurdal D."/>
            <person name="Vuksanovic O."/>
            <person name="Mourched A.-S."/>
            <person name="Charusanti P."/>
            <person name="Shaw S."/>
            <person name="Blin K."/>
            <person name="Weber T."/>
        </authorList>
    </citation>
    <scope>NUCLEOTIDE SEQUENCE</scope>
    <source>
        <strain evidence="2">NBC_00003</strain>
    </source>
</reference>